<gene>
    <name evidence="1" type="ORF">L1987_01858</name>
</gene>
<protein>
    <submittedName>
        <fullName evidence="1">Uncharacterized protein</fullName>
    </submittedName>
</protein>
<evidence type="ECO:0000313" key="2">
    <source>
        <dbReference type="Proteomes" id="UP001056120"/>
    </source>
</evidence>
<comment type="caution">
    <text evidence="1">The sequence shown here is derived from an EMBL/GenBank/DDBJ whole genome shotgun (WGS) entry which is preliminary data.</text>
</comment>
<organism evidence="1 2">
    <name type="scientific">Smallanthus sonchifolius</name>
    <dbReference type="NCBI Taxonomy" id="185202"/>
    <lineage>
        <taxon>Eukaryota</taxon>
        <taxon>Viridiplantae</taxon>
        <taxon>Streptophyta</taxon>
        <taxon>Embryophyta</taxon>
        <taxon>Tracheophyta</taxon>
        <taxon>Spermatophyta</taxon>
        <taxon>Magnoliopsida</taxon>
        <taxon>eudicotyledons</taxon>
        <taxon>Gunneridae</taxon>
        <taxon>Pentapetalae</taxon>
        <taxon>asterids</taxon>
        <taxon>campanulids</taxon>
        <taxon>Asterales</taxon>
        <taxon>Asteraceae</taxon>
        <taxon>Asteroideae</taxon>
        <taxon>Heliantheae alliance</taxon>
        <taxon>Millerieae</taxon>
        <taxon>Smallanthus</taxon>
    </lineage>
</organism>
<accession>A0ACB9K649</accession>
<reference evidence="1 2" key="2">
    <citation type="journal article" date="2022" name="Mol. Ecol. Resour.">
        <title>The genomes of chicory, endive, great burdock and yacon provide insights into Asteraceae paleo-polyploidization history and plant inulin production.</title>
        <authorList>
            <person name="Fan W."/>
            <person name="Wang S."/>
            <person name="Wang H."/>
            <person name="Wang A."/>
            <person name="Jiang F."/>
            <person name="Liu H."/>
            <person name="Zhao H."/>
            <person name="Xu D."/>
            <person name="Zhang Y."/>
        </authorList>
    </citation>
    <scope>NUCLEOTIDE SEQUENCE [LARGE SCALE GENOMIC DNA]</scope>
    <source>
        <strain evidence="2">cv. Yunnan</strain>
        <tissue evidence="1">Leaves</tissue>
    </source>
</reference>
<dbReference type="Proteomes" id="UP001056120">
    <property type="component" value="Linkage Group LG01"/>
</dbReference>
<proteinExistence type="predicted"/>
<sequence>MHVCYGPYLLGAFVAGQLLYNSVDKGVTTVTMGVTGIPIEGIGPCEGTMLKVKVRAILWDAVLKVMYGVEGPTGGMPRGFSTRAVVAGQLLYDSVDKGVMTVTMGVTGIPIEGTGHCEGTMLKVKVRAILWDVVLKVMYCVEGPSGGVPWGFSTSFDDVKLLQVKDRQCLRFRMLNDVMLCLK</sequence>
<evidence type="ECO:0000313" key="1">
    <source>
        <dbReference type="EMBL" id="KAI3827775.1"/>
    </source>
</evidence>
<name>A0ACB9K649_9ASTR</name>
<dbReference type="EMBL" id="CM042018">
    <property type="protein sequence ID" value="KAI3827775.1"/>
    <property type="molecule type" value="Genomic_DNA"/>
</dbReference>
<keyword evidence="2" id="KW-1185">Reference proteome</keyword>
<reference evidence="2" key="1">
    <citation type="journal article" date="2022" name="Mol. Ecol. Resour.">
        <title>The genomes of chicory, endive, great burdock and yacon provide insights into Asteraceae palaeo-polyploidization history and plant inulin production.</title>
        <authorList>
            <person name="Fan W."/>
            <person name="Wang S."/>
            <person name="Wang H."/>
            <person name="Wang A."/>
            <person name="Jiang F."/>
            <person name="Liu H."/>
            <person name="Zhao H."/>
            <person name="Xu D."/>
            <person name="Zhang Y."/>
        </authorList>
    </citation>
    <scope>NUCLEOTIDE SEQUENCE [LARGE SCALE GENOMIC DNA]</scope>
    <source>
        <strain evidence="2">cv. Yunnan</strain>
    </source>
</reference>